<feature type="compositionally biased region" description="Gly residues" evidence="1">
    <location>
        <begin position="8"/>
        <end position="20"/>
    </location>
</feature>
<feature type="region of interest" description="Disordered" evidence="1">
    <location>
        <begin position="1"/>
        <end position="58"/>
    </location>
</feature>
<evidence type="ECO:0000313" key="2">
    <source>
        <dbReference type="EMBL" id="CAG9566792.1"/>
    </source>
</evidence>
<protein>
    <submittedName>
        <fullName evidence="2">(African queen) hypothetical protein</fullName>
    </submittedName>
</protein>
<accession>A0A8J2QSM9</accession>
<comment type="caution">
    <text evidence="2">The sequence shown here is derived from an EMBL/GenBank/DDBJ whole genome shotgun (WGS) entry which is preliminary data.</text>
</comment>
<evidence type="ECO:0000256" key="1">
    <source>
        <dbReference type="SAM" id="MobiDB-lite"/>
    </source>
</evidence>
<feature type="compositionally biased region" description="Basic and acidic residues" evidence="1">
    <location>
        <begin position="31"/>
        <end position="50"/>
    </location>
</feature>
<gene>
    <name evidence="2" type="ORF">DCHRY22_LOCUS7380</name>
</gene>
<organism evidence="2 3">
    <name type="scientific">Danaus chrysippus</name>
    <name type="common">African queen</name>
    <dbReference type="NCBI Taxonomy" id="151541"/>
    <lineage>
        <taxon>Eukaryota</taxon>
        <taxon>Metazoa</taxon>
        <taxon>Ecdysozoa</taxon>
        <taxon>Arthropoda</taxon>
        <taxon>Hexapoda</taxon>
        <taxon>Insecta</taxon>
        <taxon>Pterygota</taxon>
        <taxon>Neoptera</taxon>
        <taxon>Endopterygota</taxon>
        <taxon>Lepidoptera</taxon>
        <taxon>Glossata</taxon>
        <taxon>Ditrysia</taxon>
        <taxon>Papilionoidea</taxon>
        <taxon>Nymphalidae</taxon>
        <taxon>Danainae</taxon>
        <taxon>Danaini</taxon>
        <taxon>Danaina</taxon>
        <taxon>Danaus</taxon>
        <taxon>Anosia</taxon>
    </lineage>
</organism>
<name>A0A8J2QSM9_9NEOP</name>
<sequence>MRGEGCGEEGGGGRGGGARGVRGHWNSPRELSVDSGRRNTHPITDHKADYRPSGALHNPLHTGGLFERGVARKSSFTLFIESTPNG</sequence>
<proteinExistence type="predicted"/>
<keyword evidence="3" id="KW-1185">Reference proteome</keyword>
<reference evidence="2" key="1">
    <citation type="submission" date="2021-09" db="EMBL/GenBank/DDBJ databases">
        <authorList>
            <person name="Martin H S."/>
        </authorList>
    </citation>
    <scope>NUCLEOTIDE SEQUENCE</scope>
</reference>
<evidence type="ECO:0000313" key="3">
    <source>
        <dbReference type="Proteomes" id="UP000789524"/>
    </source>
</evidence>
<dbReference type="AlphaFoldDB" id="A0A8J2QSM9"/>
<dbReference type="EMBL" id="CAKASE010000057">
    <property type="protein sequence ID" value="CAG9566792.1"/>
    <property type="molecule type" value="Genomic_DNA"/>
</dbReference>
<dbReference type="Proteomes" id="UP000789524">
    <property type="component" value="Unassembled WGS sequence"/>
</dbReference>